<reference evidence="2" key="1">
    <citation type="journal article" date="2014" name="Int. J. Syst. Evol. Microbiol.">
        <title>Complete genome sequence of Corynebacterium casei LMG S-19264T (=DSM 44701T), isolated from a smear-ripened cheese.</title>
        <authorList>
            <consortium name="US DOE Joint Genome Institute (JGI-PGF)"/>
            <person name="Walter F."/>
            <person name="Albersmeier A."/>
            <person name="Kalinowski J."/>
            <person name="Ruckert C."/>
        </authorList>
    </citation>
    <scope>NUCLEOTIDE SEQUENCE</scope>
    <source>
        <strain evidence="2">JCM 3093</strain>
    </source>
</reference>
<dbReference type="EMBL" id="BMQD01000006">
    <property type="protein sequence ID" value="GGK64840.1"/>
    <property type="molecule type" value="Genomic_DNA"/>
</dbReference>
<dbReference type="Proteomes" id="UP000627984">
    <property type="component" value="Unassembled WGS sequence"/>
</dbReference>
<accession>A0AA37BFT3</accession>
<evidence type="ECO:0000313" key="3">
    <source>
        <dbReference type="Proteomes" id="UP000627984"/>
    </source>
</evidence>
<dbReference type="AlphaFoldDB" id="A0AA37BFT3"/>
<evidence type="ECO:0000256" key="1">
    <source>
        <dbReference type="SAM" id="MobiDB-lite"/>
    </source>
</evidence>
<name>A0AA37BFT3_9ACTN</name>
<comment type="caution">
    <text evidence="2">The sequence shown here is derived from an EMBL/GenBank/DDBJ whole genome shotgun (WGS) entry which is preliminary data.</text>
</comment>
<evidence type="ECO:0000313" key="2">
    <source>
        <dbReference type="EMBL" id="GGK64840.1"/>
    </source>
</evidence>
<reference evidence="2" key="2">
    <citation type="submission" date="2022-09" db="EMBL/GenBank/DDBJ databases">
        <authorList>
            <person name="Sun Q."/>
            <person name="Ohkuma M."/>
        </authorList>
    </citation>
    <scope>NUCLEOTIDE SEQUENCE</scope>
    <source>
        <strain evidence="2">JCM 3093</strain>
    </source>
</reference>
<feature type="region of interest" description="Disordered" evidence="1">
    <location>
        <begin position="28"/>
        <end position="134"/>
    </location>
</feature>
<sequence>MGDHRNRADLGPLAQHGRLLLVTVIGTADGCPDPEDPNLCASRTGGRVGGRGVGGRRARSRTGGTGGIRYDPGRRPPARYDPGRRPPARYDPGRRPPARYDPGRRPPARCYPGGRRLPPHGRCAGAVLSPTMAG</sequence>
<proteinExistence type="predicted"/>
<protein>
    <submittedName>
        <fullName evidence="2">Uncharacterized protein</fullName>
    </submittedName>
</protein>
<organism evidence="2 3">
    <name type="scientific">Planomonospora parontospora</name>
    <dbReference type="NCBI Taxonomy" id="58119"/>
    <lineage>
        <taxon>Bacteria</taxon>
        <taxon>Bacillati</taxon>
        <taxon>Actinomycetota</taxon>
        <taxon>Actinomycetes</taxon>
        <taxon>Streptosporangiales</taxon>
        <taxon>Streptosporangiaceae</taxon>
        <taxon>Planomonospora</taxon>
    </lineage>
</organism>
<gene>
    <name evidence="2" type="ORF">GCM10010126_25140</name>
</gene>